<organism evidence="5 6">
    <name type="scientific">Dichanthelium oligosanthes</name>
    <dbReference type="NCBI Taxonomy" id="888268"/>
    <lineage>
        <taxon>Eukaryota</taxon>
        <taxon>Viridiplantae</taxon>
        <taxon>Streptophyta</taxon>
        <taxon>Embryophyta</taxon>
        <taxon>Tracheophyta</taxon>
        <taxon>Spermatophyta</taxon>
        <taxon>Magnoliopsida</taxon>
        <taxon>Liliopsida</taxon>
        <taxon>Poales</taxon>
        <taxon>Poaceae</taxon>
        <taxon>PACMAD clade</taxon>
        <taxon>Panicoideae</taxon>
        <taxon>Panicodae</taxon>
        <taxon>Paniceae</taxon>
        <taxon>Dichantheliinae</taxon>
        <taxon>Dichanthelium</taxon>
    </lineage>
</organism>
<dbReference type="InterPro" id="IPR036915">
    <property type="entry name" value="Cyclin-like_sf"/>
</dbReference>
<dbReference type="OrthoDB" id="5590282at2759"/>
<dbReference type="Gene3D" id="1.10.472.10">
    <property type="entry name" value="Cyclin-like"/>
    <property type="match status" value="1"/>
</dbReference>
<name>A0A1E5WFN4_9POAL</name>
<dbReference type="Proteomes" id="UP000095767">
    <property type="component" value="Unassembled WGS sequence"/>
</dbReference>
<reference evidence="5 6" key="1">
    <citation type="submission" date="2016-09" db="EMBL/GenBank/DDBJ databases">
        <title>The draft genome of Dichanthelium oligosanthes: A C3 panicoid grass species.</title>
        <authorList>
            <person name="Studer A.J."/>
            <person name="Schnable J.C."/>
            <person name="Brutnell T.P."/>
        </authorList>
    </citation>
    <scope>NUCLEOTIDE SEQUENCE [LARGE SCALE GENOMIC DNA]</scope>
    <source>
        <strain evidence="6">cv. Kellogg 1175</strain>
        <tissue evidence="5">Leaf</tissue>
    </source>
</reference>
<feature type="region of interest" description="Disordered" evidence="3">
    <location>
        <begin position="131"/>
        <end position="159"/>
    </location>
</feature>
<dbReference type="PANTHER" id="PTHR10177">
    <property type="entry name" value="CYCLINS"/>
    <property type="match status" value="1"/>
</dbReference>
<evidence type="ECO:0000256" key="3">
    <source>
        <dbReference type="SAM" id="MobiDB-lite"/>
    </source>
</evidence>
<evidence type="ECO:0000259" key="4">
    <source>
        <dbReference type="Pfam" id="PF02984"/>
    </source>
</evidence>
<feature type="compositionally biased region" description="Acidic residues" evidence="3">
    <location>
        <begin position="147"/>
        <end position="156"/>
    </location>
</feature>
<evidence type="ECO:0000256" key="1">
    <source>
        <dbReference type="ARBA" id="ARBA00022618"/>
    </source>
</evidence>
<dbReference type="EMBL" id="LWDX02009853">
    <property type="protein sequence ID" value="OEL36201.1"/>
    <property type="molecule type" value="Genomic_DNA"/>
</dbReference>
<proteinExistence type="predicted"/>
<dbReference type="GO" id="GO:0051301">
    <property type="term" value="P:cell division"/>
    <property type="evidence" value="ECO:0007669"/>
    <property type="project" value="UniProtKB-KW"/>
</dbReference>
<feature type="region of interest" description="Disordered" evidence="3">
    <location>
        <begin position="1"/>
        <end position="95"/>
    </location>
</feature>
<dbReference type="AlphaFoldDB" id="A0A1E5WFN4"/>
<feature type="compositionally biased region" description="Basic and acidic residues" evidence="3">
    <location>
        <begin position="71"/>
        <end position="85"/>
    </location>
</feature>
<keyword evidence="6" id="KW-1185">Reference proteome</keyword>
<evidence type="ECO:0000313" key="6">
    <source>
        <dbReference type="Proteomes" id="UP000095767"/>
    </source>
</evidence>
<keyword evidence="2" id="KW-0131">Cell cycle</keyword>
<comment type="caution">
    <text evidence="5">The sequence shown here is derived from an EMBL/GenBank/DDBJ whole genome shotgun (WGS) entry which is preliminary data.</text>
</comment>
<dbReference type="InterPro" id="IPR039361">
    <property type="entry name" value="Cyclin"/>
</dbReference>
<dbReference type="SUPFAM" id="SSF47954">
    <property type="entry name" value="Cyclin-like"/>
    <property type="match status" value="1"/>
</dbReference>
<dbReference type="STRING" id="888268.A0A1E5WFN4"/>
<protein>
    <submittedName>
        <fullName evidence="5">Cyclin-SDS-like</fullName>
    </submittedName>
</protein>
<feature type="compositionally biased region" description="Polar residues" evidence="3">
    <location>
        <begin position="45"/>
        <end position="67"/>
    </location>
</feature>
<dbReference type="Pfam" id="PF02984">
    <property type="entry name" value="Cyclin_C"/>
    <property type="match status" value="1"/>
</dbReference>
<sequence length="514" mass="56547">MPPTMLAPVPTRPRSNPFRRRRGAAPMLLDQTATAAAAAGKRPAESSTSASSCFYSEVISASSTSVAGYQRPEKRPRDQDADEARPAGSECSEVIGGARVRPAEVEASESSCLGSVLESDLTCPEQLADDAEATEYSSAREELTPSEPDDDDDDEVLSGPCSCVEYSLSPLISSPLTDDDAAAAAAPSATFSLFLDFAKQFVPCVHPNACAVTNAALDLLTGRRFEDLDDEESYERFRRRERREAVARDYTEVYGAMPGSDGPLVVEQRVVMVNWIIEMQRMTLFLAMAAFASAEAAGSDCVHGHWTDGPFLDTRIHEGSEKSAVAGHCLHHPGHPHRREPAVQLFAFRSVDKVSISEVLFFQEKFEFPDCCTAVTVLQKTFKVGVNTYSRSEIVAMEWLVQEVLNFKCFVTTTHHFLWYHELPAFFSKSAEQKGEANTILFKIFRFYLKAAKADDRVADLAKYLSLLSLLNHKQLSFWPSTVAAAVVALACLATDKESSCHLVMEVNTQILHF</sequence>
<evidence type="ECO:0000313" key="5">
    <source>
        <dbReference type="EMBL" id="OEL36201.1"/>
    </source>
</evidence>
<gene>
    <name evidence="5" type="ORF">BAE44_0002781</name>
</gene>
<evidence type="ECO:0000256" key="2">
    <source>
        <dbReference type="ARBA" id="ARBA00023306"/>
    </source>
</evidence>
<keyword evidence="1" id="KW-0132">Cell division</keyword>
<feature type="domain" description="Cyclin C-terminal" evidence="4">
    <location>
        <begin position="446"/>
        <end position="499"/>
    </location>
</feature>
<dbReference type="InterPro" id="IPR004367">
    <property type="entry name" value="Cyclin_C-dom"/>
</dbReference>
<accession>A0A1E5WFN4</accession>